<sequence>MVKLLKQPVVWLIILSCFYVISRLINLTALPMFTDEAIYIRWAQIGGRDASWRFISLTDGKQPLFTWAMMVSLRLFQDPLFAGRLVSVISGLLSLIGMYVLGHEIFRSRRIGVISSILYLISPFALFYDRLALYDSLVSTFFIWNLYLGILLVRKIQLDIALIFGLMLGIGMLNKTSAFLSLYLIPFTLLLFDWKAKQFGLRLLRFLGLVGISALLSQLVYSILRLSPYFYIIAQKDTIFVYPFSLWITHPFEFFFGNIRGMFNWLIGYMTWPVFLSTLASMCIFRKNVREKALLMLWWFLPFAALALFGRVLYPRFILFMTMPLLVLSAWMLGELFGRIKNTRIGFLCIGLICLVSMYISFGIIVDIKNAHIPRSERGQYIDDWPSGWGVSEIVKFFQNESAKGNISVYTEGTFGLLPYAFEIYLGDNKNIDIHGIWPLPTQMPTDMMQRAAEHPAYFVMYQSQAVPFQWPLKLLYGYQKGLNKNSTMRLYKITTP</sequence>
<evidence type="ECO:0000256" key="6">
    <source>
        <dbReference type="ARBA" id="ARBA00022989"/>
    </source>
</evidence>
<feature type="transmembrane region" description="Helical" evidence="8">
    <location>
        <begin position="292"/>
        <end position="310"/>
    </location>
</feature>
<evidence type="ECO:0000256" key="3">
    <source>
        <dbReference type="ARBA" id="ARBA00022676"/>
    </source>
</evidence>
<dbReference type="AlphaFoldDB" id="A0A0G1GY65"/>
<dbReference type="Pfam" id="PF13231">
    <property type="entry name" value="PMT_2"/>
    <property type="match status" value="1"/>
</dbReference>
<proteinExistence type="predicted"/>
<accession>A0A0G1GY65</accession>
<dbReference type="InterPro" id="IPR038731">
    <property type="entry name" value="RgtA/B/C-like"/>
</dbReference>
<organism evidence="10 11">
    <name type="scientific">Candidatus Gottesmanbacteria bacterium GW2011_GWB1_44_11c</name>
    <dbReference type="NCBI Taxonomy" id="1618447"/>
    <lineage>
        <taxon>Bacteria</taxon>
        <taxon>Candidatus Gottesmaniibacteriota</taxon>
    </lineage>
</organism>
<keyword evidence="6 8" id="KW-1133">Transmembrane helix</keyword>
<keyword evidence="3" id="KW-0328">Glycosyltransferase</keyword>
<dbReference type="PANTHER" id="PTHR33908">
    <property type="entry name" value="MANNOSYLTRANSFERASE YKCB-RELATED"/>
    <property type="match status" value="1"/>
</dbReference>
<evidence type="ECO:0000313" key="11">
    <source>
        <dbReference type="Proteomes" id="UP000034617"/>
    </source>
</evidence>
<evidence type="ECO:0000256" key="1">
    <source>
        <dbReference type="ARBA" id="ARBA00004651"/>
    </source>
</evidence>
<gene>
    <name evidence="10" type="ORF">UW22_C0001G0014</name>
</gene>
<evidence type="ECO:0000259" key="9">
    <source>
        <dbReference type="Pfam" id="PF13231"/>
    </source>
</evidence>
<feature type="domain" description="Glycosyltransferase RgtA/B/C/D-like" evidence="9">
    <location>
        <begin position="63"/>
        <end position="213"/>
    </location>
</feature>
<feature type="transmembrane region" description="Helical" evidence="8">
    <location>
        <begin position="345"/>
        <end position="366"/>
    </location>
</feature>
<reference evidence="10 11" key="1">
    <citation type="journal article" date="2015" name="Nature">
        <title>rRNA introns, odd ribosomes, and small enigmatic genomes across a large radiation of phyla.</title>
        <authorList>
            <person name="Brown C.T."/>
            <person name="Hug L.A."/>
            <person name="Thomas B.C."/>
            <person name="Sharon I."/>
            <person name="Castelle C.J."/>
            <person name="Singh A."/>
            <person name="Wilkins M.J."/>
            <person name="Williams K.H."/>
            <person name="Banfield J.F."/>
        </authorList>
    </citation>
    <scope>NUCLEOTIDE SEQUENCE [LARGE SCALE GENOMIC DNA]</scope>
</reference>
<evidence type="ECO:0000256" key="2">
    <source>
        <dbReference type="ARBA" id="ARBA00022475"/>
    </source>
</evidence>
<dbReference type="InterPro" id="IPR050297">
    <property type="entry name" value="LipidA_mod_glycosyltrf_83"/>
</dbReference>
<dbReference type="GO" id="GO:0005886">
    <property type="term" value="C:plasma membrane"/>
    <property type="evidence" value="ECO:0007669"/>
    <property type="project" value="UniProtKB-SubCell"/>
</dbReference>
<evidence type="ECO:0000256" key="8">
    <source>
        <dbReference type="SAM" id="Phobius"/>
    </source>
</evidence>
<comment type="subcellular location">
    <subcellularLocation>
        <location evidence="1">Cell membrane</location>
        <topology evidence="1">Multi-pass membrane protein</topology>
    </subcellularLocation>
</comment>
<feature type="transmembrane region" description="Helical" evidence="8">
    <location>
        <begin position="111"/>
        <end position="128"/>
    </location>
</feature>
<feature type="transmembrane region" description="Helical" evidence="8">
    <location>
        <begin position="9"/>
        <end position="33"/>
    </location>
</feature>
<keyword evidence="2" id="KW-1003">Cell membrane</keyword>
<dbReference type="Proteomes" id="UP000034617">
    <property type="component" value="Unassembled WGS sequence"/>
</dbReference>
<dbReference type="GO" id="GO:0009103">
    <property type="term" value="P:lipopolysaccharide biosynthetic process"/>
    <property type="evidence" value="ECO:0007669"/>
    <property type="project" value="UniProtKB-ARBA"/>
</dbReference>
<evidence type="ECO:0000256" key="4">
    <source>
        <dbReference type="ARBA" id="ARBA00022679"/>
    </source>
</evidence>
<feature type="transmembrane region" description="Helical" evidence="8">
    <location>
        <begin position="206"/>
        <end position="227"/>
    </location>
</feature>
<evidence type="ECO:0000256" key="5">
    <source>
        <dbReference type="ARBA" id="ARBA00022692"/>
    </source>
</evidence>
<feature type="transmembrane region" description="Helical" evidence="8">
    <location>
        <begin position="160"/>
        <end position="186"/>
    </location>
</feature>
<keyword evidence="7 8" id="KW-0472">Membrane</keyword>
<dbReference type="PANTHER" id="PTHR33908:SF11">
    <property type="entry name" value="MEMBRANE PROTEIN"/>
    <property type="match status" value="1"/>
</dbReference>
<evidence type="ECO:0000256" key="7">
    <source>
        <dbReference type="ARBA" id="ARBA00023136"/>
    </source>
</evidence>
<dbReference type="PROSITE" id="PS51257">
    <property type="entry name" value="PROKAR_LIPOPROTEIN"/>
    <property type="match status" value="1"/>
</dbReference>
<name>A0A0G1GY65_9BACT</name>
<keyword evidence="5 8" id="KW-0812">Transmembrane</keyword>
<evidence type="ECO:0000313" key="10">
    <source>
        <dbReference type="EMBL" id="KKT39103.1"/>
    </source>
</evidence>
<feature type="transmembrane region" description="Helical" evidence="8">
    <location>
        <begin position="316"/>
        <end position="333"/>
    </location>
</feature>
<comment type="caution">
    <text evidence="10">The sequence shown here is derived from an EMBL/GenBank/DDBJ whole genome shotgun (WGS) entry which is preliminary data.</text>
</comment>
<feature type="transmembrane region" description="Helical" evidence="8">
    <location>
        <begin position="134"/>
        <end position="153"/>
    </location>
</feature>
<feature type="transmembrane region" description="Helical" evidence="8">
    <location>
        <begin position="81"/>
        <end position="102"/>
    </location>
</feature>
<feature type="transmembrane region" description="Helical" evidence="8">
    <location>
        <begin position="265"/>
        <end position="285"/>
    </location>
</feature>
<dbReference type="GO" id="GO:0016763">
    <property type="term" value="F:pentosyltransferase activity"/>
    <property type="evidence" value="ECO:0007669"/>
    <property type="project" value="TreeGrafter"/>
</dbReference>
<keyword evidence="4" id="KW-0808">Transferase</keyword>
<protein>
    <recommendedName>
        <fullName evidence="9">Glycosyltransferase RgtA/B/C/D-like domain-containing protein</fullName>
    </recommendedName>
</protein>
<dbReference type="EMBL" id="LCHM01000001">
    <property type="protein sequence ID" value="KKT39103.1"/>
    <property type="molecule type" value="Genomic_DNA"/>
</dbReference>